<dbReference type="STRING" id="1193713.GCA_001636315_03199"/>
<dbReference type="InterPro" id="IPR028899">
    <property type="entry name" value="Tox-URI2_dom"/>
</dbReference>
<feature type="domain" description="Teneurin-like YD-shell" evidence="4">
    <location>
        <begin position="1484"/>
        <end position="1744"/>
    </location>
</feature>
<dbReference type="NCBIfam" id="NF033679">
    <property type="entry name" value="DNRLRE_dom"/>
    <property type="match status" value="1"/>
</dbReference>
<dbReference type="NCBIfam" id="TIGR01643">
    <property type="entry name" value="YD_repeat_2x"/>
    <property type="match status" value="2"/>
</dbReference>
<dbReference type="PANTHER" id="PTHR32305:SF17">
    <property type="entry name" value="TRNA NUCLEASE WAPA"/>
    <property type="match status" value="1"/>
</dbReference>
<name>A0A3Q9QR92_9BACI</name>
<gene>
    <name evidence="5" type="ORF">CHR53_03395</name>
</gene>
<dbReference type="InterPro" id="IPR056823">
    <property type="entry name" value="TEN-like_YD-shell"/>
</dbReference>
<dbReference type="RefSeq" id="WP_127484995.1">
    <property type="nucleotide sequence ID" value="NZ_CP022572.1"/>
</dbReference>
<dbReference type="Proteomes" id="UP000282892">
    <property type="component" value="Chromosome"/>
</dbReference>
<keyword evidence="1" id="KW-0677">Repeat</keyword>
<evidence type="ECO:0000259" key="4">
    <source>
        <dbReference type="Pfam" id="PF25023"/>
    </source>
</evidence>
<dbReference type="Pfam" id="PF25023">
    <property type="entry name" value="TEN_YD-shell"/>
    <property type="match status" value="2"/>
</dbReference>
<dbReference type="InterPro" id="IPR050708">
    <property type="entry name" value="T6SS_VgrG/RHS"/>
</dbReference>
<dbReference type="Pfam" id="PF15653">
    <property type="entry name" value="Tox-URI2"/>
    <property type="match status" value="1"/>
</dbReference>
<accession>A0A3Q9QR92</accession>
<feature type="domain" description="Teneurin-like YD-shell" evidence="4">
    <location>
        <begin position="570"/>
        <end position="690"/>
    </location>
</feature>
<feature type="domain" description="DUF6531" evidence="3">
    <location>
        <begin position="460"/>
        <end position="534"/>
    </location>
</feature>
<dbReference type="InterPro" id="IPR006530">
    <property type="entry name" value="YD"/>
</dbReference>
<proteinExistence type="predicted"/>
<reference evidence="5 6" key="1">
    <citation type="submission" date="2017-07" db="EMBL/GenBank/DDBJ databases">
        <title>The complete genome sequence of Bacillus mesonae strain H20-5, an efficient strain improving plant abiotic stress resistance.</title>
        <authorList>
            <person name="Kim S.Y."/>
            <person name="Song H."/>
            <person name="Sang M.K."/>
            <person name="Weon H.-Y."/>
            <person name="Song J."/>
        </authorList>
    </citation>
    <scope>NUCLEOTIDE SEQUENCE [LARGE SCALE GENOMIC DNA]</scope>
    <source>
        <strain evidence="5 6">H20-5</strain>
    </source>
</reference>
<dbReference type="NCBIfam" id="TIGR03696">
    <property type="entry name" value="Rhs_assc_core"/>
    <property type="match status" value="1"/>
</dbReference>
<dbReference type="KEGG" id="nmk:CHR53_03395"/>
<evidence type="ECO:0000256" key="1">
    <source>
        <dbReference type="ARBA" id="ARBA00022737"/>
    </source>
</evidence>
<dbReference type="InterPro" id="IPR022385">
    <property type="entry name" value="Rhs_assc_core"/>
</dbReference>
<dbReference type="PANTHER" id="PTHR32305">
    <property type="match status" value="1"/>
</dbReference>
<dbReference type="Pfam" id="PF05593">
    <property type="entry name" value="RHS_repeat"/>
    <property type="match status" value="2"/>
</dbReference>
<evidence type="ECO:0000259" key="3">
    <source>
        <dbReference type="Pfam" id="PF20148"/>
    </source>
</evidence>
<dbReference type="InterPro" id="IPR045351">
    <property type="entry name" value="DUF6531"/>
</dbReference>
<evidence type="ECO:0000259" key="2">
    <source>
        <dbReference type="Pfam" id="PF15653"/>
    </source>
</evidence>
<organism evidence="5 6">
    <name type="scientific">Neobacillus mesonae</name>
    <dbReference type="NCBI Taxonomy" id="1193713"/>
    <lineage>
        <taxon>Bacteria</taxon>
        <taxon>Bacillati</taxon>
        <taxon>Bacillota</taxon>
        <taxon>Bacilli</taxon>
        <taxon>Bacillales</taxon>
        <taxon>Bacillaceae</taxon>
        <taxon>Neobacillus</taxon>
    </lineage>
</organism>
<evidence type="ECO:0000313" key="5">
    <source>
        <dbReference type="EMBL" id="AZU60388.1"/>
    </source>
</evidence>
<sequence length="1885" mass="210772">MKKKRKGLFVKTITWSIIFTLILTLIPPLQGKTAFAEKKQEPKNVKELKELTDLRTEKSKTYLDTKTREYVLEEYTEPIHFKKNKKWENIDNTIVNGKAGSDDPDLSLENKANKFKVKFSKKSKNNRTIRFKWKEKQLDLGLVGANKVAGTIEKNRVAYPGVFPNTDLVFYADNNAVKEELIFHEQPEQSQFSYQIETKGLKAKETKNSEIIFEDEKGKPFFILSKPFLYDASEAVSHDVTMKLREEKGKTFVDVEVDEEWLKSADRKYPVVLDPSVVIHDATTEDNMISSAYPTSNYWLDPSLYTGKQVYYGTTRTLMKFNLKNLLSGAKITSANFRLSSHSNTNGYDHSAGVGVYPISKVWNTKTVNWSNQPAIESQISSLNVTNDGDYTFFITNLVKDWYSGKKANYGFMLKHTDETVNRKMFWSSDYSADPLKKPRFTVVYTIEPIGVESFWTSAGSNVNTYNGNFYTQESDFTINGRGLPITVNRTYNSRSVDSGIFGYGWSSNLDEKLTFATDELVVYRDADGTEHYFSKNTSGGYDSPGGLYLELEKNPDGTFKLIDKDQSFTTFDTAGKVVSETDSNNNKTVYTYTGGKLTSVADPSGRKMTISYGTNGKVSSIVDPANREYKYSYDSNENLTSLAETDKNRVVIQNTAYGYDTKHQMTSYTDEKGKKMFMNYSMDNRLIKYEQPVTLQGTVQTDYYTMAYNTTTGVTTVTDSRGVKNEYNHNSYGNVTKLVSDVGGLNYTRTFNYDDQNNIIQEKDENANKSGSTATYDYAYDENGNLTNFTNTLNEQEKIAYDENNNPIQFTDAKGNVSTEEYDSKNNNVASTDAATKSSAAKYDANGNVTEETSSVSIGENLLLNGSFENDANNDNWPDNWKKIGTASFTYDNSGAVVQKAKLGSRQIKISNPSTAAAFESDRVNYDPKKKYVVSGYIKTTNANSNAKLVITGGNANGQMTQTVSSAMLKGTTGVERMHFVINPGDLPADTTFMTLKAYVNAGTGDYFFDGLQIEEEYYGAFNLIENSKFELDADKNGVPDGWYFPGTLTTSDGVDTKTAYTGSKSIKLTGQRGVDKFVRQEVKVNGTSGQEITISGFSKVDSPTPSAGPYQMNVAINHTDGTVQWVNGDFDKTKSHDWQHVSLRFAATKDFKSLTVYYQYKDQTGTAWFDAAKAQVGSIRTKSAYDSLGNYVINSTDPNGNNVWKNYDLIGNVTGETVGGDTRQYEYNANDNLTKVIDENGRTTTYEYDKSGNHTGTTNANGHKTTSLYNERDDIISLTDALDRSISYEYDLVGNETKTISPNGSVIEHTYNNVNRKIATFHNGVKRFEFSYDANGNLLTEKDLFTGVTTTFVYDVDDKLKEKSDSTGKKNTYTYDKNGNLLTSTFVSGTANLTVNRAVDKNDQTTSITSGNTDVTYTFTENDQLAGLKNKNGTFSFYNYDGAGQLIRLLTSNSQGATIESFDYTYDAKGNRVSEKTISGMTHFTYDKSGQLIKEVRPNGDILEYTYDAVGNRLTKKVTKGTTVTTDTYTYDAANQLSTINGKAVTHDKSGNMTNDGKKTFIYDADDRLVEVKEGTTSLGKYQYNSEGLRVSKTTGAATVYYTYDENDNVVLETDSAGSVLASYVYDNANRPLTMTKGGKTYTFHVNARGDITSVTDEAGAVVASFEYDSWGNIVKESGTFVSSVPFRYAGYRYDLETKLYYLQQRYYNPEIGRFLSLDPVLGDKENPITQNGYAYADNTPVNLVDHNGEWAHLVVYGGIAAYRGYKAYKTYKKVSKVVKTTKKVHGNSKKSKKIQHGYEIYEKKTGKIVKVGISGGKLNKNGTSRRANSQVNKWNQSAKYERYAARVVKRNIYGRQKALNWEKGRANAVRNAGGNMYRHSRP</sequence>
<dbReference type="EMBL" id="CP022572">
    <property type="protein sequence ID" value="AZU60388.1"/>
    <property type="molecule type" value="Genomic_DNA"/>
</dbReference>
<dbReference type="Pfam" id="PF20148">
    <property type="entry name" value="DUF6531"/>
    <property type="match status" value="1"/>
</dbReference>
<evidence type="ECO:0000313" key="6">
    <source>
        <dbReference type="Proteomes" id="UP000282892"/>
    </source>
</evidence>
<dbReference type="Gene3D" id="2.60.120.260">
    <property type="entry name" value="Galactose-binding domain-like"/>
    <property type="match status" value="2"/>
</dbReference>
<keyword evidence="6" id="KW-1185">Reference proteome</keyword>
<dbReference type="Gene3D" id="2.180.10.10">
    <property type="entry name" value="RHS repeat-associated core"/>
    <property type="match status" value="2"/>
</dbReference>
<feature type="domain" description="Tox-URI2" evidence="2">
    <location>
        <begin position="1791"/>
        <end position="1866"/>
    </location>
</feature>
<dbReference type="InterPro" id="IPR031325">
    <property type="entry name" value="RHS_repeat"/>
</dbReference>
<protein>
    <submittedName>
        <fullName evidence="5">Uncharacterized protein</fullName>
    </submittedName>
</protein>
<dbReference type="OrthoDB" id="1432909at2"/>